<keyword evidence="4" id="KW-1185">Reference proteome</keyword>
<dbReference type="OMA" id="YIDDCLN"/>
<dbReference type="Gene3D" id="3.80.10.10">
    <property type="entry name" value="Ribonuclease Inhibitor"/>
    <property type="match status" value="3"/>
</dbReference>
<dbReference type="InterPro" id="IPR006553">
    <property type="entry name" value="Leu-rich_rpt_Cys-con_subtyp"/>
</dbReference>
<dbReference type="InterPro" id="IPR001611">
    <property type="entry name" value="Leu-rich_rpt"/>
</dbReference>
<dbReference type="OrthoDB" id="10257471at2759"/>
<dbReference type="InterPro" id="IPR057207">
    <property type="entry name" value="FBXL15_LRR"/>
</dbReference>
<dbReference type="PANTHER" id="PTHR13318:SF101">
    <property type="entry name" value="F-BOX_LRR PROTEIN"/>
    <property type="match status" value="1"/>
</dbReference>
<dbReference type="Pfam" id="PF25372">
    <property type="entry name" value="DUF7885"/>
    <property type="match status" value="1"/>
</dbReference>
<feature type="compositionally biased region" description="Polar residues" evidence="1">
    <location>
        <begin position="1"/>
        <end position="18"/>
    </location>
</feature>
<reference evidence="3" key="1">
    <citation type="submission" date="2021-08" db="EMBL/GenBank/DDBJ databases">
        <title>WGS assembly of Ceratopteris richardii.</title>
        <authorList>
            <person name="Marchant D.B."/>
            <person name="Chen G."/>
            <person name="Jenkins J."/>
            <person name="Shu S."/>
            <person name="Leebens-Mack J."/>
            <person name="Grimwood J."/>
            <person name="Schmutz J."/>
            <person name="Soltis P."/>
            <person name="Soltis D."/>
            <person name="Chen Z.-H."/>
        </authorList>
    </citation>
    <scope>NUCLEOTIDE SEQUENCE</scope>
    <source>
        <strain evidence="3">Whitten #5841</strain>
        <tissue evidence="3">Leaf</tissue>
    </source>
</reference>
<dbReference type="InterPro" id="IPR032675">
    <property type="entry name" value="LRR_dom_sf"/>
</dbReference>
<dbReference type="SMART" id="SM00367">
    <property type="entry name" value="LRR_CC"/>
    <property type="match status" value="9"/>
</dbReference>
<feature type="compositionally biased region" description="Polar residues" evidence="1">
    <location>
        <begin position="152"/>
        <end position="164"/>
    </location>
</feature>
<feature type="region of interest" description="Disordered" evidence="1">
    <location>
        <begin position="346"/>
        <end position="377"/>
    </location>
</feature>
<dbReference type="AlphaFoldDB" id="A0A8T2UNX2"/>
<evidence type="ECO:0000259" key="2">
    <source>
        <dbReference type="Pfam" id="PF25372"/>
    </source>
</evidence>
<feature type="domain" description="F-box/LRR-repeat protein 15-like leucin rich repeat" evidence="2">
    <location>
        <begin position="491"/>
        <end position="671"/>
    </location>
</feature>
<evidence type="ECO:0000256" key="1">
    <source>
        <dbReference type="SAM" id="MobiDB-lite"/>
    </source>
</evidence>
<evidence type="ECO:0000313" key="3">
    <source>
        <dbReference type="EMBL" id="KAH7435493.1"/>
    </source>
</evidence>
<accession>A0A8T2UNX2</accession>
<organism evidence="3 4">
    <name type="scientific">Ceratopteris richardii</name>
    <name type="common">Triangle waterfern</name>
    <dbReference type="NCBI Taxonomy" id="49495"/>
    <lineage>
        <taxon>Eukaryota</taxon>
        <taxon>Viridiplantae</taxon>
        <taxon>Streptophyta</taxon>
        <taxon>Embryophyta</taxon>
        <taxon>Tracheophyta</taxon>
        <taxon>Polypodiopsida</taxon>
        <taxon>Polypodiidae</taxon>
        <taxon>Polypodiales</taxon>
        <taxon>Pteridineae</taxon>
        <taxon>Pteridaceae</taxon>
        <taxon>Parkerioideae</taxon>
        <taxon>Ceratopteris</taxon>
    </lineage>
</organism>
<dbReference type="GO" id="GO:0031146">
    <property type="term" value="P:SCF-dependent proteasomal ubiquitin-dependent protein catabolic process"/>
    <property type="evidence" value="ECO:0007669"/>
    <property type="project" value="TreeGrafter"/>
</dbReference>
<name>A0A8T2UNX2_CERRI</name>
<evidence type="ECO:0000313" key="4">
    <source>
        <dbReference type="Proteomes" id="UP000825935"/>
    </source>
</evidence>
<feature type="region of interest" description="Disordered" evidence="1">
    <location>
        <begin position="137"/>
        <end position="190"/>
    </location>
</feature>
<feature type="region of interest" description="Disordered" evidence="1">
    <location>
        <begin position="63"/>
        <end position="122"/>
    </location>
</feature>
<protein>
    <recommendedName>
        <fullName evidence="2">F-box/LRR-repeat protein 15-like leucin rich repeat domain-containing protein</fullName>
    </recommendedName>
</protein>
<dbReference type="GO" id="GO:0019005">
    <property type="term" value="C:SCF ubiquitin ligase complex"/>
    <property type="evidence" value="ECO:0007669"/>
    <property type="project" value="TreeGrafter"/>
</dbReference>
<gene>
    <name evidence="3" type="ORF">KP509_06G067100</name>
</gene>
<proteinExistence type="predicted"/>
<dbReference type="EMBL" id="CM035411">
    <property type="protein sequence ID" value="KAH7435493.1"/>
    <property type="molecule type" value="Genomic_DNA"/>
</dbReference>
<comment type="caution">
    <text evidence="3">The sequence shown here is derived from an EMBL/GenBank/DDBJ whole genome shotgun (WGS) entry which is preliminary data.</text>
</comment>
<feature type="region of interest" description="Disordered" evidence="1">
    <location>
        <begin position="1"/>
        <end position="47"/>
    </location>
</feature>
<dbReference type="Pfam" id="PF13516">
    <property type="entry name" value="LRR_6"/>
    <property type="match status" value="1"/>
</dbReference>
<dbReference type="Proteomes" id="UP000825935">
    <property type="component" value="Chromosome 6"/>
</dbReference>
<dbReference type="EMBL" id="CM035411">
    <property type="protein sequence ID" value="KAH7435494.1"/>
    <property type="molecule type" value="Genomic_DNA"/>
</dbReference>
<dbReference type="SUPFAM" id="SSF52047">
    <property type="entry name" value="RNI-like"/>
    <property type="match status" value="1"/>
</dbReference>
<dbReference type="PANTHER" id="PTHR13318">
    <property type="entry name" value="PARTNER OF PAIRED, ISOFORM B-RELATED"/>
    <property type="match status" value="1"/>
</dbReference>
<sequence>MPTLRSQTAKESSGSPTLKPQAVSAMAEEVNEHTSLRPRKSLKEKREVVSDFNSLILPSTSRANASSYFPLGPSTPVRDHEMSRSSASPILRRSRRLNVDLDINPTGPSSASAGRLTEGKRKVGSVGEELASIESLSVVPRPSTEGNVDVASHNNASVNKTNLTGARRSLRKRGRNEDSKDSDPSFAKDTSIASASQTTMIEENDESQLALQVVVRVDSNPVENENVTRMVVEDAHPNQEEEINNQGSILELDNARSLKFRRTESQHVGGSRAEAARSRFLRVARKRAFHFAHFNAEVDEAPAGSSPPAGEHQQFGNNNQVQLEPQKVDWPGPFSTARQLVKNRETAAAARKESAIPGEKSSLVDWRPSRDPSDTSIFRRKPSSLQDICLGILAKNAESVVSLDGVPDTVRARISAAFCERRTMSATTLSLFFQGMPSEIHCLDCTQICEDKLTELMKQVCPMRLEKLHLEYCGRGLTEQCLLSSIASSTSVTSLKSVSLKGAYRLSDKGLEVLLQATPQLVHLDLSSCSFLTNDAVKALAKLVNETLESLVLDGCRNLDATKFVLDIVQLTKLQKLSFSEVRGVTDEVISEICVRLGANLKELILDRCTSLSDSAVAAIGACCPSLQVLNTSHIPKLTDVSIAHITDNLRKLQNLSVRRCQFSDEAIAAFVTASGSSLLRLSLNSMQQIAGQTVLALTRYCHSSLEYLDLSFCRLLDDECLGLLADSCLQLKELRLYGCTQVTNKFLNGHSNSNLKVIGLKQST</sequence>